<sequence>MFQKSIMIDIEDYASQAPQYYSENI</sequence>
<dbReference type="AlphaFoldDB" id="A0A381TGI8"/>
<proteinExistence type="predicted"/>
<dbReference type="EMBL" id="UINC01004560">
    <property type="protein sequence ID" value="SVA15226.1"/>
    <property type="molecule type" value="Genomic_DNA"/>
</dbReference>
<gene>
    <name evidence="1" type="ORF">METZ01_LOCUS68080</name>
</gene>
<organism evidence="1">
    <name type="scientific">marine metagenome</name>
    <dbReference type="NCBI Taxonomy" id="408172"/>
    <lineage>
        <taxon>unclassified sequences</taxon>
        <taxon>metagenomes</taxon>
        <taxon>ecological metagenomes</taxon>
    </lineage>
</organism>
<evidence type="ECO:0000313" key="1">
    <source>
        <dbReference type="EMBL" id="SVA15226.1"/>
    </source>
</evidence>
<name>A0A381TGI8_9ZZZZ</name>
<protein>
    <submittedName>
        <fullName evidence="1">Uncharacterized protein</fullName>
    </submittedName>
</protein>
<reference evidence="1" key="1">
    <citation type="submission" date="2018-05" db="EMBL/GenBank/DDBJ databases">
        <authorList>
            <person name="Lanie J.A."/>
            <person name="Ng W.-L."/>
            <person name="Kazmierczak K.M."/>
            <person name="Andrzejewski T.M."/>
            <person name="Davidsen T.M."/>
            <person name="Wayne K.J."/>
            <person name="Tettelin H."/>
            <person name="Glass J.I."/>
            <person name="Rusch D."/>
            <person name="Podicherti R."/>
            <person name="Tsui H.-C.T."/>
            <person name="Winkler M.E."/>
        </authorList>
    </citation>
    <scope>NUCLEOTIDE SEQUENCE</scope>
</reference>
<feature type="non-terminal residue" evidence="1">
    <location>
        <position position="25"/>
    </location>
</feature>
<accession>A0A381TGI8</accession>